<dbReference type="InterPro" id="IPR011009">
    <property type="entry name" value="Kinase-like_dom_sf"/>
</dbReference>
<feature type="region of interest" description="Disordered" evidence="21">
    <location>
        <begin position="676"/>
        <end position="713"/>
    </location>
</feature>
<evidence type="ECO:0000256" key="6">
    <source>
        <dbReference type="ARBA" id="ARBA00022679"/>
    </source>
</evidence>
<keyword evidence="8" id="KW-0677">Repeat</keyword>
<organism evidence="23 24">
    <name type="scientific">Hyaloperonospora brassicae</name>
    <name type="common">Brassica downy mildew</name>
    <name type="synonym">Peronospora brassicae</name>
    <dbReference type="NCBI Taxonomy" id="162125"/>
    <lineage>
        <taxon>Eukaryota</taxon>
        <taxon>Sar</taxon>
        <taxon>Stramenopiles</taxon>
        <taxon>Oomycota</taxon>
        <taxon>Peronosporomycetes</taxon>
        <taxon>Peronosporales</taxon>
        <taxon>Peronosporaceae</taxon>
        <taxon>Hyaloperonospora</taxon>
    </lineage>
</organism>
<keyword evidence="14" id="KW-0112">Calmodulin-binding</keyword>
<dbReference type="Pfam" id="PF07557">
    <property type="entry name" value="Shugoshin_C"/>
    <property type="match status" value="1"/>
</dbReference>
<comment type="catalytic activity">
    <reaction evidence="18">
        <text>L-threonyl-[protein] + ATP = O-phospho-L-threonyl-[protein] + ADP + H(+)</text>
        <dbReference type="Rhea" id="RHEA:46608"/>
        <dbReference type="Rhea" id="RHEA-COMP:11060"/>
        <dbReference type="Rhea" id="RHEA-COMP:11605"/>
        <dbReference type="ChEBI" id="CHEBI:15378"/>
        <dbReference type="ChEBI" id="CHEBI:30013"/>
        <dbReference type="ChEBI" id="CHEBI:30616"/>
        <dbReference type="ChEBI" id="CHEBI:61977"/>
        <dbReference type="ChEBI" id="CHEBI:456216"/>
        <dbReference type="EC" id="2.7.11.1"/>
    </reaction>
</comment>
<evidence type="ECO:0000256" key="1">
    <source>
        <dbReference type="ARBA" id="ARBA00001674"/>
    </source>
</evidence>
<evidence type="ECO:0000256" key="17">
    <source>
        <dbReference type="ARBA" id="ARBA00025890"/>
    </source>
</evidence>
<feature type="compositionally biased region" description="Basic and acidic residues" evidence="21">
    <location>
        <begin position="178"/>
        <end position="189"/>
    </location>
</feature>
<dbReference type="InterPro" id="IPR011515">
    <property type="entry name" value="Shugoshin_C"/>
</dbReference>
<comment type="cofactor">
    <cofactor evidence="2">
        <name>Mg(2+)</name>
        <dbReference type="ChEBI" id="CHEBI:18420"/>
    </cofactor>
</comment>
<feature type="compositionally biased region" description="Basic residues" evidence="21">
    <location>
        <begin position="272"/>
        <end position="283"/>
    </location>
</feature>
<dbReference type="SUPFAM" id="SSF56112">
    <property type="entry name" value="Protein kinase-like (PK-like)"/>
    <property type="match status" value="1"/>
</dbReference>
<gene>
    <name evidence="23" type="ORF">HBR001_LOCUS6944</name>
</gene>
<dbReference type="PROSITE" id="PS00108">
    <property type="entry name" value="PROTEIN_KINASE_ST"/>
    <property type="match status" value="1"/>
</dbReference>
<keyword evidence="10" id="KW-0418">Kinase</keyword>
<dbReference type="Gene3D" id="6.10.140.620">
    <property type="match status" value="1"/>
</dbReference>
<evidence type="ECO:0000256" key="13">
    <source>
        <dbReference type="ARBA" id="ARBA00022840"/>
    </source>
</evidence>
<dbReference type="PROSITE" id="PS50011">
    <property type="entry name" value="PROTEIN_KINASE_DOM"/>
    <property type="match status" value="1"/>
</dbReference>
<keyword evidence="11" id="KW-0159">Chromosome partition</keyword>
<dbReference type="EMBL" id="CANTFL010001327">
    <property type="protein sequence ID" value="CAI5736802.1"/>
    <property type="molecule type" value="Genomic_DNA"/>
</dbReference>
<evidence type="ECO:0000256" key="3">
    <source>
        <dbReference type="ARBA" id="ARBA00010845"/>
    </source>
</evidence>
<reference evidence="23" key="1">
    <citation type="submission" date="2022-12" db="EMBL/GenBank/DDBJ databases">
        <authorList>
            <person name="Webb A."/>
        </authorList>
    </citation>
    <scope>NUCLEOTIDE SEQUENCE</scope>
    <source>
        <strain evidence="23">Hp1</strain>
    </source>
</reference>
<feature type="compositionally biased region" description="Polar residues" evidence="21">
    <location>
        <begin position="348"/>
        <end position="358"/>
    </location>
</feature>
<evidence type="ECO:0000256" key="14">
    <source>
        <dbReference type="ARBA" id="ARBA00022860"/>
    </source>
</evidence>
<dbReference type="InterPro" id="IPR002291">
    <property type="entry name" value="Phosph_kin_gamma"/>
</dbReference>
<dbReference type="GO" id="GO:0004689">
    <property type="term" value="F:phosphorylase kinase activity"/>
    <property type="evidence" value="ECO:0007669"/>
    <property type="project" value="UniProtKB-EC"/>
</dbReference>
<sequence length="713" mass="80145">MTQHSVARAYSIMQEVHQLRDKAHYLSERNADLAKALTWTKQELTKARAAQTAVFSGTVLQWMEARCKPCEGTYETGALSRASQEAHWMFAVQHKATQCSFRERDEADEEYQQFELDPPLSPAHRFDSVQTGYSRSRTSSPTANAVTSELERSGCKRNGNTDLLVTDEWQADEDYDGPIERKATDDRTKSKQATGSSMCTRDSTGRDRVDSLAEQHRHIYSSPAVFCSDSRRTKTAVTKRLRQRGTSVSYVEPKLNTKLRRGDYYGLGKQAARARKHGRRSGHRATADTRCTDSASMSGSFSQQFSPCCRHRAMRSVQRISYAEPKLNTKLRRDQNVVPRTETDGEHNATSAGKTASVATNPNSFEEQYTLGKVIGSGTFSVVRTAVHNPTAQRYAIKCIKRDGLVAEDIEALTTEVAILKQMNHPNIMILHDFFVEDKFYYLVTEFMEGGELFDRIVEKSYYNEREARDLVKLLLEAIKYCHDANVVHRDLKPENLLLTSKDDDASIKLADFGFAKRVEFNSEGLVTACGTPGYVAPEILEGKSYGKTVDIWSIGVITYILLCGYPPFHDDNHNALFKKIKKGKFEFDSPYWDHVSDDAKDLILEMLVVDPEKRATVDQLLAHRWVTGTEVATVQLTSALEELRRFNARRKFKAAVSTVSATVGLSKRYSKSYSQPQSLLDASIGDDPVDVSDVSPDTVDPDDSGETAQWKT</sequence>
<dbReference type="InterPro" id="IPR000719">
    <property type="entry name" value="Prot_kinase_dom"/>
</dbReference>
<dbReference type="InterPro" id="IPR008271">
    <property type="entry name" value="Ser/Thr_kinase_AS"/>
</dbReference>
<comment type="catalytic activity">
    <reaction evidence="1">
        <text>2 ATP + phosphorylase b = 2 ADP + phosphorylase a.</text>
        <dbReference type="EC" id="2.7.11.19"/>
    </reaction>
</comment>
<dbReference type="GO" id="GO:0005977">
    <property type="term" value="P:glycogen metabolic process"/>
    <property type="evidence" value="ECO:0007669"/>
    <property type="project" value="UniProtKB-KW"/>
</dbReference>
<evidence type="ECO:0000256" key="12">
    <source>
        <dbReference type="ARBA" id="ARBA00022837"/>
    </source>
</evidence>
<dbReference type="GO" id="GO:0000775">
    <property type="term" value="C:chromosome, centromeric region"/>
    <property type="evidence" value="ECO:0007669"/>
    <property type="project" value="InterPro"/>
</dbReference>
<keyword evidence="12" id="KW-0106">Calcium</keyword>
<comment type="caution">
    <text evidence="23">The sequence shown here is derived from an EMBL/GenBank/DDBJ whole genome shotgun (WGS) entry which is preliminary data.</text>
</comment>
<accession>A0AAV0UII6</accession>
<evidence type="ECO:0000256" key="11">
    <source>
        <dbReference type="ARBA" id="ARBA00022829"/>
    </source>
</evidence>
<dbReference type="Gene3D" id="3.30.200.20">
    <property type="entry name" value="Phosphorylase Kinase, domain 1"/>
    <property type="match status" value="1"/>
</dbReference>
<dbReference type="PANTHER" id="PTHR24347">
    <property type="entry name" value="SERINE/THREONINE-PROTEIN KINASE"/>
    <property type="match status" value="1"/>
</dbReference>
<evidence type="ECO:0000256" key="19">
    <source>
        <dbReference type="ARBA" id="ARBA00048679"/>
    </source>
</evidence>
<evidence type="ECO:0000313" key="23">
    <source>
        <dbReference type="EMBL" id="CAI5736802.1"/>
    </source>
</evidence>
<dbReference type="InterPro" id="IPR017441">
    <property type="entry name" value="Protein_kinase_ATP_BS"/>
</dbReference>
<dbReference type="Proteomes" id="UP001162031">
    <property type="component" value="Unassembled WGS sequence"/>
</dbReference>
<keyword evidence="24" id="KW-1185">Reference proteome</keyword>
<feature type="compositionally biased region" description="Polar residues" evidence="21">
    <location>
        <begin position="128"/>
        <end position="147"/>
    </location>
</feature>
<evidence type="ECO:0000313" key="24">
    <source>
        <dbReference type="Proteomes" id="UP001162031"/>
    </source>
</evidence>
<feature type="binding site" evidence="20">
    <location>
        <position position="398"/>
    </location>
    <ligand>
        <name>ATP</name>
        <dbReference type="ChEBI" id="CHEBI:30616"/>
    </ligand>
</feature>
<dbReference type="GO" id="GO:0005964">
    <property type="term" value="C:phosphorylase kinase complex"/>
    <property type="evidence" value="ECO:0007669"/>
    <property type="project" value="InterPro"/>
</dbReference>
<dbReference type="AlphaFoldDB" id="A0AAV0UII6"/>
<keyword evidence="13 20" id="KW-0067">ATP-binding</keyword>
<dbReference type="PROSITE" id="PS00107">
    <property type="entry name" value="PROTEIN_KINASE_ATP"/>
    <property type="match status" value="1"/>
</dbReference>
<keyword evidence="7" id="KW-0479">Metal-binding</keyword>
<keyword evidence="9 20" id="KW-0547">Nucleotide-binding</keyword>
<evidence type="ECO:0000256" key="10">
    <source>
        <dbReference type="ARBA" id="ARBA00022777"/>
    </source>
</evidence>
<evidence type="ECO:0000256" key="7">
    <source>
        <dbReference type="ARBA" id="ARBA00022723"/>
    </source>
</evidence>
<name>A0AAV0UII6_HYABA</name>
<comment type="similarity">
    <text evidence="16">Belongs to the protein kinase superfamily. Ser/Thr protein kinase family. CDPK subfamily.</text>
</comment>
<dbReference type="SMART" id="SM00220">
    <property type="entry name" value="S_TKc"/>
    <property type="match status" value="1"/>
</dbReference>
<dbReference type="GO" id="GO:0005516">
    <property type="term" value="F:calmodulin binding"/>
    <property type="evidence" value="ECO:0007669"/>
    <property type="project" value="UniProtKB-KW"/>
</dbReference>
<feature type="compositionally biased region" description="Polar residues" evidence="21">
    <location>
        <begin position="191"/>
        <end position="202"/>
    </location>
</feature>
<protein>
    <recommendedName>
        <fullName evidence="22">Protein kinase domain-containing protein</fullName>
    </recommendedName>
</protein>
<dbReference type="GO" id="GO:0046872">
    <property type="term" value="F:metal ion binding"/>
    <property type="evidence" value="ECO:0007669"/>
    <property type="project" value="UniProtKB-KW"/>
</dbReference>
<dbReference type="CDD" id="cd05117">
    <property type="entry name" value="STKc_CAMK"/>
    <property type="match status" value="1"/>
</dbReference>
<dbReference type="GO" id="GO:0005634">
    <property type="term" value="C:nucleus"/>
    <property type="evidence" value="ECO:0007669"/>
    <property type="project" value="InterPro"/>
</dbReference>
<evidence type="ECO:0000259" key="22">
    <source>
        <dbReference type="PROSITE" id="PS50011"/>
    </source>
</evidence>
<dbReference type="Pfam" id="PF00069">
    <property type="entry name" value="Pkinase"/>
    <property type="match status" value="1"/>
</dbReference>
<evidence type="ECO:0000256" key="4">
    <source>
        <dbReference type="ARBA" id="ARBA00022527"/>
    </source>
</evidence>
<keyword evidence="6" id="KW-0808">Transferase</keyword>
<evidence type="ECO:0000256" key="9">
    <source>
        <dbReference type="ARBA" id="ARBA00022741"/>
    </source>
</evidence>
<proteinExistence type="inferred from homology"/>
<keyword evidence="4" id="KW-0723">Serine/threonine-protein kinase</keyword>
<evidence type="ECO:0000256" key="21">
    <source>
        <dbReference type="SAM" id="MobiDB-lite"/>
    </source>
</evidence>
<dbReference type="PRINTS" id="PR01049">
    <property type="entry name" value="PHOSPHBKNASE"/>
</dbReference>
<evidence type="ECO:0000256" key="2">
    <source>
        <dbReference type="ARBA" id="ARBA00001946"/>
    </source>
</evidence>
<evidence type="ECO:0000256" key="18">
    <source>
        <dbReference type="ARBA" id="ARBA00047899"/>
    </source>
</evidence>
<evidence type="ECO:0000256" key="16">
    <source>
        <dbReference type="ARBA" id="ARBA00024334"/>
    </source>
</evidence>
<comment type="similarity">
    <text evidence="3">Belongs to the shugoshin family.</text>
</comment>
<dbReference type="FunFam" id="1.10.510.10:FF:000026">
    <property type="entry name" value="Calcium/calmodulin-dependent protein kinase type 1"/>
    <property type="match status" value="1"/>
</dbReference>
<keyword evidence="5" id="KW-0321">Glycogen metabolism</keyword>
<keyword evidence="15" id="KW-0119">Carbohydrate metabolism</keyword>
<feature type="region of interest" description="Disordered" evidence="21">
    <location>
        <begin position="118"/>
        <end position="206"/>
    </location>
</feature>
<evidence type="ECO:0000256" key="8">
    <source>
        <dbReference type="ARBA" id="ARBA00022737"/>
    </source>
</evidence>
<evidence type="ECO:0000256" key="5">
    <source>
        <dbReference type="ARBA" id="ARBA00022600"/>
    </source>
</evidence>
<feature type="domain" description="Protein kinase" evidence="22">
    <location>
        <begin position="369"/>
        <end position="627"/>
    </location>
</feature>
<dbReference type="FunFam" id="3.30.200.20:FF:000315">
    <property type="entry name" value="Calcium-dependent protein kinase 3"/>
    <property type="match status" value="1"/>
</dbReference>
<comment type="subunit">
    <text evidence="17">Hexadecamer of 4 heterotetramers, each composed of alpha, beta, gamma, and delta subunits. Alpha (PHKA1 or PHKA2) and beta (PHKB) are regulatory subunits, gamma (PHKG1 or PHKG2) is the catalytic subunit, and delta is calmodulin.</text>
</comment>
<evidence type="ECO:0000256" key="15">
    <source>
        <dbReference type="ARBA" id="ARBA00023277"/>
    </source>
</evidence>
<evidence type="ECO:0000256" key="20">
    <source>
        <dbReference type="PROSITE-ProRule" id="PRU10141"/>
    </source>
</evidence>
<dbReference type="GO" id="GO:0045132">
    <property type="term" value="P:meiotic chromosome segregation"/>
    <property type="evidence" value="ECO:0007669"/>
    <property type="project" value="InterPro"/>
</dbReference>
<feature type="region of interest" description="Disordered" evidence="21">
    <location>
        <begin position="271"/>
        <end position="293"/>
    </location>
</feature>
<feature type="region of interest" description="Disordered" evidence="21">
    <location>
        <begin position="338"/>
        <end position="358"/>
    </location>
</feature>
<dbReference type="Gene3D" id="1.10.510.10">
    <property type="entry name" value="Transferase(Phosphotransferase) domain 1"/>
    <property type="match status" value="1"/>
</dbReference>
<dbReference type="GO" id="GO:0005524">
    <property type="term" value="F:ATP binding"/>
    <property type="evidence" value="ECO:0007669"/>
    <property type="project" value="UniProtKB-UniRule"/>
</dbReference>
<comment type="catalytic activity">
    <reaction evidence="19">
        <text>L-seryl-[protein] + ATP = O-phospho-L-seryl-[protein] + ADP + H(+)</text>
        <dbReference type="Rhea" id="RHEA:17989"/>
        <dbReference type="Rhea" id="RHEA-COMP:9863"/>
        <dbReference type="Rhea" id="RHEA-COMP:11604"/>
        <dbReference type="ChEBI" id="CHEBI:15378"/>
        <dbReference type="ChEBI" id="CHEBI:29999"/>
        <dbReference type="ChEBI" id="CHEBI:30616"/>
        <dbReference type="ChEBI" id="CHEBI:83421"/>
        <dbReference type="ChEBI" id="CHEBI:456216"/>
        <dbReference type="EC" id="2.7.11.1"/>
    </reaction>
</comment>
<feature type="compositionally biased region" description="Basic and acidic residues" evidence="21">
    <location>
        <begin position="338"/>
        <end position="347"/>
    </location>
</feature>